<evidence type="ECO:0000256" key="1">
    <source>
        <dbReference type="ARBA" id="ARBA00022679"/>
    </source>
</evidence>
<dbReference type="CDD" id="cd04301">
    <property type="entry name" value="NAT_SF"/>
    <property type="match status" value="1"/>
</dbReference>
<keyword evidence="2" id="KW-0012">Acyltransferase</keyword>
<keyword evidence="1 3" id="KW-0808">Transferase</keyword>
<dbReference type="RefSeq" id="WP_039644251.1">
    <property type="nucleotide sequence ID" value="NZ_CP008747.1"/>
</dbReference>
<protein>
    <submittedName>
        <fullName evidence="3">N-acetyltransferase</fullName>
    </submittedName>
</protein>
<dbReference type="Gene3D" id="3.40.630.30">
    <property type="match status" value="1"/>
</dbReference>
<gene>
    <name evidence="3" type="ORF">BUZ57_00425</name>
</gene>
<dbReference type="PANTHER" id="PTHR42919">
    <property type="entry name" value="N-ALPHA-ACETYLTRANSFERASE"/>
    <property type="match status" value="1"/>
</dbReference>
<dbReference type="InterPro" id="IPR000182">
    <property type="entry name" value="GNAT_dom"/>
</dbReference>
<dbReference type="GeneID" id="41072357"/>
<organism evidence="3 4">
    <name type="scientific">Staphylococcus hyicus</name>
    <dbReference type="NCBI Taxonomy" id="1284"/>
    <lineage>
        <taxon>Bacteria</taxon>
        <taxon>Bacillati</taxon>
        <taxon>Bacillota</taxon>
        <taxon>Bacilli</taxon>
        <taxon>Bacillales</taxon>
        <taxon>Staphylococcaceae</taxon>
        <taxon>Staphylococcus</taxon>
    </lineage>
</organism>
<dbReference type="GO" id="GO:0016747">
    <property type="term" value="F:acyltransferase activity, transferring groups other than amino-acyl groups"/>
    <property type="evidence" value="ECO:0007669"/>
    <property type="project" value="InterPro"/>
</dbReference>
<dbReference type="Proteomes" id="UP000285625">
    <property type="component" value="Unassembled WGS sequence"/>
</dbReference>
<dbReference type="PROSITE" id="PS51186">
    <property type="entry name" value="GNAT"/>
    <property type="match status" value="1"/>
</dbReference>
<name>A0A0A8HNS9_STAHY</name>
<dbReference type="PANTHER" id="PTHR42919:SF8">
    <property type="entry name" value="N-ALPHA-ACETYLTRANSFERASE 50"/>
    <property type="match status" value="1"/>
</dbReference>
<comment type="caution">
    <text evidence="3">The sequence shown here is derived from an EMBL/GenBank/DDBJ whole genome shotgun (WGS) entry which is preliminary data.</text>
</comment>
<evidence type="ECO:0000313" key="4">
    <source>
        <dbReference type="Proteomes" id="UP000285625"/>
    </source>
</evidence>
<dbReference type="SUPFAM" id="SSF55729">
    <property type="entry name" value="Acyl-CoA N-acyltransferases (Nat)"/>
    <property type="match status" value="1"/>
</dbReference>
<reference evidence="3 4" key="1">
    <citation type="journal article" date="2016" name="Front. Microbiol.">
        <title>Comprehensive Phylogenetic Analysis of Bovine Non-aureus Staphylococci Species Based on Whole-Genome Sequencing.</title>
        <authorList>
            <person name="Naushad S."/>
            <person name="Barkema H.W."/>
            <person name="Luby C."/>
            <person name="Condas L.A."/>
            <person name="Nobrega D.B."/>
            <person name="Carson D.A."/>
            <person name="De Buck J."/>
        </authorList>
    </citation>
    <scope>NUCLEOTIDE SEQUENCE [LARGE SCALE GENOMIC DNA]</scope>
    <source>
        <strain evidence="3 4">SNUC 5959</strain>
    </source>
</reference>
<dbReference type="InterPro" id="IPR051556">
    <property type="entry name" value="N-term/lysine_N-AcTrnsfr"/>
</dbReference>
<dbReference type="KEGG" id="shu:SHYC_02605"/>
<accession>A0A0A8HNS9</accession>
<evidence type="ECO:0000256" key="2">
    <source>
        <dbReference type="ARBA" id="ARBA00023315"/>
    </source>
</evidence>
<dbReference type="STRING" id="1284.SHYC_02605"/>
<dbReference type="AlphaFoldDB" id="A0A0A8HNS9"/>
<dbReference type="InterPro" id="IPR016181">
    <property type="entry name" value="Acyl_CoA_acyltransferase"/>
</dbReference>
<dbReference type="Pfam" id="PF00583">
    <property type="entry name" value="Acetyltransf_1"/>
    <property type="match status" value="1"/>
</dbReference>
<dbReference type="HOGENOM" id="CLU_013985_18_0_9"/>
<dbReference type="EMBL" id="QXVO01000001">
    <property type="protein sequence ID" value="RIO47771.1"/>
    <property type="molecule type" value="Genomic_DNA"/>
</dbReference>
<evidence type="ECO:0000313" key="3">
    <source>
        <dbReference type="EMBL" id="RIO47771.1"/>
    </source>
</evidence>
<sequence length="171" mass="20000">MKFSIRKVQTSDVALLRKVSIETFKEAYASDYDKALFDQYFEEAMSLDTLSNELHNSQSHFYFALCDDEIAGYFKLNIGSAQTEPFNSDYAELQRIYLYNAYQGLKLGQFVFDYVTQLAKNLNKRYLWLGVWSENDTAIAFYQKQGLKKIGEHVFKMGDHVDIDWTMELEL</sequence>
<proteinExistence type="predicted"/>